<dbReference type="Pfam" id="PF06870">
    <property type="entry name" value="RNA_pol_I_A49"/>
    <property type="match status" value="1"/>
</dbReference>
<dbReference type="GO" id="GO:0006351">
    <property type="term" value="P:DNA-templated transcription"/>
    <property type="evidence" value="ECO:0007669"/>
    <property type="project" value="InterPro"/>
</dbReference>
<evidence type="ECO:0000256" key="1">
    <source>
        <dbReference type="ARBA" id="ARBA00004604"/>
    </source>
</evidence>
<accession>A0AAE0STV6</accession>
<dbReference type="InterPro" id="IPR009668">
    <property type="entry name" value="RNA_pol-assoc_fac_A49-like"/>
</dbReference>
<dbReference type="PANTHER" id="PTHR14440">
    <property type="entry name" value="DNA-DIRECTED RNA POLYMERASE I SUBUNIT RPA49"/>
    <property type="match status" value="1"/>
</dbReference>
<evidence type="ECO:0000256" key="2">
    <source>
        <dbReference type="ARBA" id="ARBA00009430"/>
    </source>
</evidence>
<proteinExistence type="inferred from homology"/>
<dbReference type="EMBL" id="JAEAOA010002328">
    <property type="protein sequence ID" value="KAK3597679.1"/>
    <property type="molecule type" value="Genomic_DNA"/>
</dbReference>
<protein>
    <recommendedName>
        <fullName evidence="8">DNA-directed RNA polymerase I subunit RPA49</fullName>
    </recommendedName>
</protein>
<evidence type="ECO:0000256" key="5">
    <source>
        <dbReference type="ARBA" id="ARBA00023242"/>
    </source>
</evidence>
<dbReference type="GO" id="GO:0003677">
    <property type="term" value="F:DNA binding"/>
    <property type="evidence" value="ECO:0007669"/>
    <property type="project" value="InterPro"/>
</dbReference>
<evidence type="ECO:0008006" key="8">
    <source>
        <dbReference type="Google" id="ProtNLM"/>
    </source>
</evidence>
<dbReference type="Proteomes" id="UP001195483">
    <property type="component" value="Unassembled WGS sequence"/>
</dbReference>
<reference evidence="6" key="1">
    <citation type="journal article" date="2021" name="Genome Biol. Evol.">
        <title>A High-Quality Reference Genome for a Parasitic Bivalve with Doubly Uniparental Inheritance (Bivalvia: Unionida).</title>
        <authorList>
            <person name="Smith C.H."/>
        </authorList>
    </citation>
    <scope>NUCLEOTIDE SEQUENCE</scope>
    <source>
        <strain evidence="6">CHS0354</strain>
    </source>
</reference>
<keyword evidence="5" id="KW-0539">Nucleus</keyword>
<keyword evidence="4" id="KW-0804">Transcription</keyword>
<gene>
    <name evidence="6" type="ORF">CHS0354_040055</name>
</gene>
<evidence type="ECO:0000313" key="6">
    <source>
        <dbReference type="EMBL" id="KAK3597679.1"/>
    </source>
</evidence>
<dbReference type="GO" id="GO:0005730">
    <property type="term" value="C:nucleolus"/>
    <property type="evidence" value="ECO:0007669"/>
    <property type="project" value="UniProtKB-SubCell"/>
</dbReference>
<reference evidence="6" key="3">
    <citation type="submission" date="2023-05" db="EMBL/GenBank/DDBJ databases">
        <authorList>
            <person name="Smith C.H."/>
        </authorList>
    </citation>
    <scope>NUCLEOTIDE SEQUENCE</scope>
    <source>
        <strain evidence="6">CHS0354</strain>
        <tissue evidence="6">Mantle</tissue>
    </source>
</reference>
<sequence>MTTADIVVDENRKEILIDFSRGSQVYHHVMSSNFENGRVRKDASQELRFGLYRRSNKDNPKLQIHQQLVAETDAMLYTGKNYGESAPKAKGLCRYYIGVFDKKRGKMKVCDAEMFNLRPFINVVEKESTATSLSNDLSYIEKKDKLTSAFGSSRKRKAMESRLRNKVEAKELEKAMGSAVEMALSQERLNPPSTQDSFGSESSLIPPCNKDAQRVEDVYNLHDLISTAELEELTSSAKVFFDSTVTDIRIWKVDQIYPKYIVNHLSSLPLRENERWLKAKCLTYLSYLINLFNMKAKDLKRKDPLPREWPNRIRRNLSEKFTVKVNTNDGKKIITCIPARLKDKLLCHILVLALIIDDFSVEVGDLQMDTKVGVQRMQTHFQALGCQMKTHKIPLGDGQNLESRVALLKLPLVFPEMKPKTGKKRK</sequence>
<comment type="subcellular location">
    <subcellularLocation>
        <location evidence="1">Nucleus</location>
        <location evidence="1">Nucleolus</location>
    </subcellularLocation>
</comment>
<keyword evidence="7" id="KW-1185">Reference proteome</keyword>
<dbReference type="AlphaFoldDB" id="A0AAE0STV6"/>
<evidence type="ECO:0000256" key="3">
    <source>
        <dbReference type="ARBA" id="ARBA00022478"/>
    </source>
</evidence>
<evidence type="ECO:0000256" key="4">
    <source>
        <dbReference type="ARBA" id="ARBA00023163"/>
    </source>
</evidence>
<name>A0AAE0STV6_9BIVA</name>
<keyword evidence="3" id="KW-0240">DNA-directed RNA polymerase</keyword>
<dbReference type="GO" id="GO:0000428">
    <property type="term" value="C:DNA-directed RNA polymerase complex"/>
    <property type="evidence" value="ECO:0007669"/>
    <property type="project" value="UniProtKB-KW"/>
</dbReference>
<evidence type="ECO:0000313" key="7">
    <source>
        <dbReference type="Proteomes" id="UP001195483"/>
    </source>
</evidence>
<comment type="similarity">
    <text evidence="2">Belongs to the eukaryotic RPA49/POLR1E RNA polymerase subunit family.</text>
</comment>
<organism evidence="6 7">
    <name type="scientific">Potamilus streckersoni</name>
    <dbReference type="NCBI Taxonomy" id="2493646"/>
    <lineage>
        <taxon>Eukaryota</taxon>
        <taxon>Metazoa</taxon>
        <taxon>Spiralia</taxon>
        <taxon>Lophotrochozoa</taxon>
        <taxon>Mollusca</taxon>
        <taxon>Bivalvia</taxon>
        <taxon>Autobranchia</taxon>
        <taxon>Heteroconchia</taxon>
        <taxon>Palaeoheterodonta</taxon>
        <taxon>Unionida</taxon>
        <taxon>Unionoidea</taxon>
        <taxon>Unionidae</taxon>
        <taxon>Ambleminae</taxon>
        <taxon>Lampsilini</taxon>
        <taxon>Potamilus</taxon>
    </lineage>
</organism>
<comment type="caution">
    <text evidence="6">The sequence shown here is derived from an EMBL/GenBank/DDBJ whole genome shotgun (WGS) entry which is preliminary data.</text>
</comment>
<reference evidence="6" key="2">
    <citation type="journal article" date="2021" name="Genome Biol. Evol.">
        <title>Developing a high-quality reference genome for a parasitic bivalve with doubly uniparental inheritance (Bivalvia: Unionida).</title>
        <authorList>
            <person name="Smith C.H."/>
        </authorList>
    </citation>
    <scope>NUCLEOTIDE SEQUENCE</scope>
    <source>
        <strain evidence="6">CHS0354</strain>
        <tissue evidence="6">Mantle</tissue>
    </source>
</reference>